<feature type="non-terminal residue" evidence="1">
    <location>
        <position position="1"/>
    </location>
</feature>
<dbReference type="EMBL" id="CAJVPQ010003913">
    <property type="protein sequence ID" value="CAG8640154.1"/>
    <property type="molecule type" value="Genomic_DNA"/>
</dbReference>
<reference evidence="1" key="1">
    <citation type="submission" date="2021-06" db="EMBL/GenBank/DDBJ databases">
        <authorList>
            <person name="Kallberg Y."/>
            <person name="Tangrot J."/>
            <person name="Rosling A."/>
        </authorList>
    </citation>
    <scope>NUCLEOTIDE SEQUENCE</scope>
    <source>
        <strain evidence="1">UK204</strain>
    </source>
</reference>
<dbReference type="Proteomes" id="UP000789570">
    <property type="component" value="Unassembled WGS sequence"/>
</dbReference>
<name>A0A9N9DIL3_9GLOM</name>
<evidence type="ECO:0000313" key="1">
    <source>
        <dbReference type="EMBL" id="CAG8640154.1"/>
    </source>
</evidence>
<evidence type="ECO:0000313" key="2">
    <source>
        <dbReference type="Proteomes" id="UP000789570"/>
    </source>
</evidence>
<proteinExistence type="predicted"/>
<accession>A0A9N9DIL3</accession>
<dbReference type="AlphaFoldDB" id="A0A9N9DIL3"/>
<gene>
    <name evidence="1" type="ORF">FCALED_LOCUS10525</name>
</gene>
<protein>
    <submittedName>
        <fullName evidence="1">7179_t:CDS:1</fullName>
    </submittedName>
</protein>
<organism evidence="1 2">
    <name type="scientific">Funneliformis caledonium</name>
    <dbReference type="NCBI Taxonomy" id="1117310"/>
    <lineage>
        <taxon>Eukaryota</taxon>
        <taxon>Fungi</taxon>
        <taxon>Fungi incertae sedis</taxon>
        <taxon>Mucoromycota</taxon>
        <taxon>Glomeromycotina</taxon>
        <taxon>Glomeromycetes</taxon>
        <taxon>Glomerales</taxon>
        <taxon>Glomeraceae</taxon>
        <taxon>Funneliformis</taxon>
    </lineage>
</organism>
<comment type="caution">
    <text evidence="1">The sequence shown here is derived from an EMBL/GenBank/DDBJ whole genome shotgun (WGS) entry which is preliminary data.</text>
</comment>
<sequence>STSLYYAGLNNVLYPNVLLKDRAPHTRLPTGCLAKNLCNWIQ</sequence>
<keyword evidence="2" id="KW-1185">Reference proteome</keyword>